<dbReference type="PROSITE" id="PS00383">
    <property type="entry name" value="TYR_PHOSPHATASE_1"/>
    <property type="match status" value="1"/>
</dbReference>
<accession>A0A6B2LKN1</accession>
<organism evidence="5">
    <name type="scientific">Arcella intermedia</name>
    <dbReference type="NCBI Taxonomy" id="1963864"/>
    <lineage>
        <taxon>Eukaryota</taxon>
        <taxon>Amoebozoa</taxon>
        <taxon>Tubulinea</taxon>
        <taxon>Elardia</taxon>
        <taxon>Arcellinida</taxon>
        <taxon>Sphaerothecina</taxon>
        <taxon>Arcellidae</taxon>
        <taxon>Arcella</taxon>
    </lineage>
</organism>
<reference evidence="5" key="1">
    <citation type="journal article" date="2020" name="J. Eukaryot. Microbiol.">
        <title>De novo Sequencing, Assembly and Annotation of the Transcriptome for the Free-Living Testate Amoeba Arcella intermedia.</title>
        <authorList>
            <person name="Ribeiro G.M."/>
            <person name="Porfirio-Sousa A.L."/>
            <person name="Maurer-Alcala X.X."/>
            <person name="Katz L.A."/>
            <person name="Lahr D.J.G."/>
        </authorList>
    </citation>
    <scope>NUCLEOTIDE SEQUENCE</scope>
</reference>
<dbReference type="InterPro" id="IPR000340">
    <property type="entry name" value="Dual-sp_phosphatase_cat-dom"/>
</dbReference>
<dbReference type="EMBL" id="GIBP01008720">
    <property type="protein sequence ID" value="NDV37689.1"/>
    <property type="molecule type" value="Transcribed_RNA"/>
</dbReference>
<evidence type="ECO:0000259" key="3">
    <source>
        <dbReference type="PROSITE" id="PS50054"/>
    </source>
</evidence>
<keyword evidence="2" id="KW-0904">Protein phosphatase</keyword>
<dbReference type="SUPFAM" id="SSF52799">
    <property type="entry name" value="(Phosphotyrosine protein) phosphatases II"/>
    <property type="match status" value="1"/>
</dbReference>
<dbReference type="GO" id="GO:0008579">
    <property type="term" value="F:JUN kinase phosphatase activity"/>
    <property type="evidence" value="ECO:0007669"/>
    <property type="project" value="TreeGrafter"/>
</dbReference>
<evidence type="ECO:0000256" key="2">
    <source>
        <dbReference type="ARBA" id="ARBA00022912"/>
    </source>
</evidence>
<dbReference type="GO" id="GO:0005737">
    <property type="term" value="C:cytoplasm"/>
    <property type="evidence" value="ECO:0007669"/>
    <property type="project" value="TreeGrafter"/>
</dbReference>
<dbReference type="CDD" id="cd14498">
    <property type="entry name" value="DSP"/>
    <property type="match status" value="1"/>
</dbReference>
<feature type="domain" description="Tyrosine-protein phosphatase" evidence="3">
    <location>
        <begin position="1"/>
        <end position="136"/>
    </location>
</feature>
<dbReference type="SMART" id="SM00195">
    <property type="entry name" value="DSPc"/>
    <property type="match status" value="1"/>
</dbReference>
<evidence type="ECO:0000256" key="1">
    <source>
        <dbReference type="ARBA" id="ARBA00022801"/>
    </source>
</evidence>
<evidence type="ECO:0008006" key="6">
    <source>
        <dbReference type="Google" id="ProtNLM"/>
    </source>
</evidence>
<feature type="domain" description="Tyrosine specific protein phosphatases" evidence="4">
    <location>
        <begin position="58"/>
        <end position="115"/>
    </location>
</feature>
<dbReference type="Pfam" id="PF00782">
    <property type="entry name" value="DSPc"/>
    <property type="match status" value="1"/>
</dbReference>
<dbReference type="InterPro" id="IPR029021">
    <property type="entry name" value="Prot-tyrosine_phosphatase-like"/>
</dbReference>
<dbReference type="InterPro" id="IPR020422">
    <property type="entry name" value="TYR_PHOSPHATASE_DUAL_dom"/>
</dbReference>
<evidence type="ECO:0000313" key="5">
    <source>
        <dbReference type="EMBL" id="NDV37689.1"/>
    </source>
</evidence>
<evidence type="ECO:0000259" key="4">
    <source>
        <dbReference type="PROSITE" id="PS50056"/>
    </source>
</evidence>
<dbReference type="InterPro" id="IPR000387">
    <property type="entry name" value="Tyr_Pase_dom"/>
</dbReference>
<dbReference type="PANTHER" id="PTHR46377">
    <property type="entry name" value="DUAL SPECIFICITY PROTEIN PHOSPHATASE 19"/>
    <property type="match status" value="1"/>
</dbReference>
<dbReference type="PROSITE" id="PS50056">
    <property type="entry name" value="TYR_PHOSPHATASE_2"/>
    <property type="match status" value="1"/>
</dbReference>
<dbReference type="Gene3D" id="3.90.190.10">
    <property type="entry name" value="Protein tyrosine phosphatase superfamily"/>
    <property type="match status" value="1"/>
</dbReference>
<dbReference type="InterPro" id="IPR016130">
    <property type="entry name" value="Tyr_Pase_AS"/>
</dbReference>
<sequence length="172" mass="19380">MYLGSEDAGALPLAELQTHKISHILIPAYTGRPAVLHPNSISYMHLNLRDVQGVPIIPEFKAAFAFIDEGLKEGAVLVHCAQGISRSASFVVAYLMQRNSWTLSESIEHVRQRRPCIDVLKKFGDQLRLWEEMHCSLRGDTPAHKTYVAKYSKQVSIGRQNDIIPARFKQLN</sequence>
<dbReference type="AlphaFoldDB" id="A0A6B2LKN1"/>
<dbReference type="PROSITE" id="PS50054">
    <property type="entry name" value="TYR_PHOSPHATASE_DUAL"/>
    <property type="match status" value="1"/>
</dbReference>
<keyword evidence="1" id="KW-0378">Hydrolase</keyword>
<proteinExistence type="predicted"/>
<name>A0A6B2LKN1_9EUKA</name>
<dbReference type="PANTHER" id="PTHR46377:SF1">
    <property type="entry name" value="DUAL SPECIFICITY PROTEIN PHOSPHATASE 19"/>
    <property type="match status" value="1"/>
</dbReference>
<protein>
    <recommendedName>
        <fullName evidence="6">Protein-tyrosine-phosphatase</fullName>
    </recommendedName>
</protein>